<keyword evidence="2" id="KW-0808">Transferase</keyword>
<dbReference type="Pfam" id="PF01170">
    <property type="entry name" value="UPF0020"/>
    <property type="match status" value="1"/>
</dbReference>
<evidence type="ECO:0000313" key="2">
    <source>
        <dbReference type="EMBL" id="SQI58517.1"/>
    </source>
</evidence>
<dbReference type="CDD" id="cd02440">
    <property type="entry name" value="AdoMet_MTases"/>
    <property type="match status" value="1"/>
</dbReference>
<dbReference type="GO" id="GO:0016423">
    <property type="term" value="F:tRNA (guanine) methyltransferase activity"/>
    <property type="evidence" value="ECO:0007669"/>
    <property type="project" value="TreeGrafter"/>
</dbReference>
<dbReference type="Proteomes" id="UP000249134">
    <property type="component" value="Chromosome 1"/>
</dbReference>
<dbReference type="GO" id="GO:0030488">
    <property type="term" value="P:tRNA methylation"/>
    <property type="evidence" value="ECO:0007669"/>
    <property type="project" value="TreeGrafter"/>
</dbReference>
<evidence type="ECO:0000313" key="3">
    <source>
        <dbReference type="Proteomes" id="UP000249134"/>
    </source>
</evidence>
<feature type="domain" description="Ribosomal RNA large subunit methyltransferase K/L-like methyltransferase" evidence="1">
    <location>
        <begin position="158"/>
        <end position="255"/>
    </location>
</feature>
<dbReference type="SUPFAM" id="SSF53335">
    <property type="entry name" value="S-adenosyl-L-methionine-dependent methyltransferases"/>
    <property type="match status" value="1"/>
</dbReference>
<keyword evidence="2" id="KW-0489">Methyltransferase</keyword>
<dbReference type="STRING" id="1348624.GCA_001591545_01279"/>
<evidence type="ECO:0000259" key="1">
    <source>
        <dbReference type="Pfam" id="PF01170"/>
    </source>
</evidence>
<reference evidence="2 3" key="1">
    <citation type="submission" date="2018-06" db="EMBL/GenBank/DDBJ databases">
        <authorList>
            <consortium name="Pathogen Informatics"/>
            <person name="Doyle S."/>
        </authorList>
    </citation>
    <scope>NUCLEOTIDE SEQUENCE [LARGE SCALE GENOMIC DNA]</scope>
    <source>
        <strain evidence="2 3">NCTC4824</strain>
    </source>
</reference>
<dbReference type="PANTHER" id="PTHR14911:SF13">
    <property type="entry name" value="TRNA (GUANINE(6)-N2)-METHYLTRANSFERASE THUMP3"/>
    <property type="match status" value="1"/>
</dbReference>
<keyword evidence="3" id="KW-1185">Reference proteome</keyword>
<dbReference type="InterPro" id="IPR029063">
    <property type="entry name" value="SAM-dependent_MTases_sf"/>
</dbReference>
<accession>A0A2X4W1R3</accession>
<protein>
    <submittedName>
        <fullName evidence="2">Methyltransferase</fullName>
    </submittedName>
</protein>
<name>A0A2X4W1R3_LEDLE</name>
<dbReference type="KEGG" id="blen:NCTC4824_02225"/>
<dbReference type="AlphaFoldDB" id="A0A2X4W1R3"/>
<sequence>MENQNRLPVFIYTYSCHEDEKDLCQLEMRAFFGVDSNTNVLKSSKKVDPSRSPFMKQRIEIMYEGESLQAILDQVKEINLNDSTFKVTSLNNNDLDASKRLGHEQRRQIERDIGLQIEGEPDFKQPDNHFGILVFNEYWYFGKYVKSEPVWLHHVKKPRSYSTALSTRVARAVANIAVPDPTGVRAIDPCCGIGTVLVEALSMNINIVGRDINPLVAIGSRENIAHFGLDGDVTLGPISDVTTDYDVAIIDMPYNLFTHITPDEQLAILQHARRFAKKVVIITIETIDQMLAEAGFKMMDRCVAKKGSFSRQVLVCM</sequence>
<dbReference type="EMBL" id="LS483476">
    <property type="protein sequence ID" value="SQI58517.1"/>
    <property type="molecule type" value="Genomic_DNA"/>
</dbReference>
<proteinExistence type="predicted"/>
<dbReference type="Gene3D" id="3.40.50.150">
    <property type="entry name" value="Vaccinia Virus protein VP39"/>
    <property type="match status" value="1"/>
</dbReference>
<dbReference type="InterPro" id="IPR000241">
    <property type="entry name" value="RlmKL-like_Mtase"/>
</dbReference>
<dbReference type="PANTHER" id="PTHR14911">
    <property type="entry name" value="THUMP DOMAIN-CONTAINING"/>
    <property type="match status" value="1"/>
</dbReference>
<organism evidence="2 3">
    <name type="scientific">Lederbergia lenta</name>
    <name type="common">Bacillus lentus</name>
    <dbReference type="NCBI Taxonomy" id="1467"/>
    <lineage>
        <taxon>Bacteria</taxon>
        <taxon>Bacillati</taxon>
        <taxon>Bacillota</taxon>
        <taxon>Bacilli</taxon>
        <taxon>Bacillales</taxon>
        <taxon>Bacillaceae</taxon>
        <taxon>Lederbergia</taxon>
    </lineage>
</organism>
<gene>
    <name evidence="2" type="ORF">NCTC4824_02225</name>
</gene>
<dbReference type="RefSeq" id="WP_066138471.1">
    <property type="nucleotide sequence ID" value="NZ_CBCSGM010000001.1"/>
</dbReference>